<evidence type="ECO:0000313" key="3">
    <source>
        <dbReference type="EMBL" id="TYK05754.1"/>
    </source>
</evidence>
<feature type="domain" description="Retrovirus-related Pol polyprotein from transposon TNT 1-94-like beta-barrel" evidence="2">
    <location>
        <begin position="290"/>
        <end position="368"/>
    </location>
</feature>
<name>A0A5D3C373_CUCMM</name>
<dbReference type="AlphaFoldDB" id="A0A5D3C373"/>
<accession>A0A5D3C373</accession>
<evidence type="ECO:0000259" key="2">
    <source>
        <dbReference type="Pfam" id="PF22936"/>
    </source>
</evidence>
<dbReference type="PANTHER" id="PTHR47481:SF34">
    <property type="entry name" value="CCHC-TYPE DOMAIN-CONTAINING PROTEIN"/>
    <property type="match status" value="1"/>
</dbReference>
<evidence type="ECO:0000313" key="4">
    <source>
        <dbReference type="Proteomes" id="UP000321947"/>
    </source>
</evidence>
<dbReference type="Pfam" id="PF22936">
    <property type="entry name" value="Pol_BBD"/>
    <property type="match status" value="1"/>
</dbReference>
<sequence>MLQLQKKEMTYNRELHQVLQHTCSHESKEMTHNRELHQVLQHTCIAIQLMGFTNAKDLWEATQDLFGVQSRAEEDFLRQMFQTTRKVRASYEDYLRIMKTNSDKLGQAGSPVPKRAFISQALLGLDEVYNPVIAVIQGKPEISWIDMQSELLTFEKRLEHQDTQKNTENIIQNVVNIAQNRNSSDFRKYSNHQFHGNNRNNSQGQRGGFNIGRGRGKGRGNKPTCQVCEKYGHSALVCYNRFNKEFLSPLVQDRGAQSSNFSKHSNLTVLVTGQSVNQFATADTVINLNWYIDSGATNHLTVEYSNLSNPSEYSGIEKIMVGNGDSLHISYIGNAYLTDGINGLNLKNVLCVPDITKNLVSVSKLAQDNNVYIEFHGCYCFIKDKDTGRTLLNRTIKDGLYHLDTIRKEKRAEDLDCCGRRNSQCTKIKVHLHLCCHEKQILPILVWRCLRLFGTNV</sequence>
<dbReference type="PANTHER" id="PTHR47481">
    <property type="match status" value="1"/>
</dbReference>
<gene>
    <name evidence="3" type="ORF">E5676_scaffold98G002430</name>
</gene>
<proteinExistence type="predicted"/>
<feature type="region of interest" description="Disordered" evidence="1">
    <location>
        <begin position="192"/>
        <end position="221"/>
    </location>
</feature>
<evidence type="ECO:0000256" key="1">
    <source>
        <dbReference type="SAM" id="MobiDB-lite"/>
    </source>
</evidence>
<organism evidence="3 4">
    <name type="scientific">Cucumis melo var. makuwa</name>
    <name type="common">Oriental melon</name>
    <dbReference type="NCBI Taxonomy" id="1194695"/>
    <lineage>
        <taxon>Eukaryota</taxon>
        <taxon>Viridiplantae</taxon>
        <taxon>Streptophyta</taxon>
        <taxon>Embryophyta</taxon>
        <taxon>Tracheophyta</taxon>
        <taxon>Spermatophyta</taxon>
        <taxon>Magnoliopsida</taxon>
        <taxon>eudicotyledons</taxon>
        <taxon>Gunneridae</taxon>
        <taxon>Pentapetalae</taxon>
        <taxon>rosids</taxon>
        <taxon>fabids</taxon>
        <taxon>Cucurbitales</taxon>
        <taxon>Cucurbitaceae</taxon>
        <taxon>Benincaseae</taxon>
        <taxon>Cucumis</taxon>
    </lineage>
</organism>
<comment type="caution">
    <text evidence="3">The sequence shown here is derived from an EMBL/GenBank/DDBJ whole genome shotgun (WGS) entry which is preliminary data.</text>
</comment>
<dbReference type="InterPro" id="IPR054722">
    <property type="entry name" value="PolX-like_BBD"/>
</dbReference>
<dbReference type="Proteomes" id="UP000321947">
    <property type="component" value="Unassembled WGS sequence"/>
</dbReference>
<reference evidence="3 4" key="1">
    <citation type="submission" date="2019-08" db="EMBL/GenBank/DDBJ databases">
        <title>Draft genome sequences of two oriental melons (Cucumis melo L. var makuwa).</title>
        <authorList>
            <person name="Kwon S.-Y."/>
        </authorList>
    </citation>
    <scope>NUCLEOTIDE SEQUENCE [LARGE SCALE GENOMIC DNA]</scope>
    <source>
        <strain evidence="4">cv. Chang Bougi</strain>
        <tissue evidence="3">Leaf</tissue>
    </source>
</reference>
<protein>
    <submittedName>
        <fullName evidence="3">Retrovirus-related Pol polyprotein from transposon TNT 1-94</fullName>
    </submittedName>
</protein>
<dbReference type="EMBL" id="SSTD01013776">
    <property type="protein sequence ID" value="TYK05754.1"/>
    <property type="molecule type" value="Genomic_DNA"/>
</dbReference>